<dbReference type="AlphaFoldDB" id="A0AA36MVT0"/>
<dbReference type="GO" id="GO:0009507">
    <property type="term" value="C:chloroplast"/>
    <property type="evidence" value="ECO:0007669"/>
    <property type="project" value="UniProtKB-SubCell"/>
</dbReference>
<keyword evidence="2" id="KW-0150">Chloroplast</keyword>
<dbReference type="SUPFAM" id="SSF103511">
    <property type="entry name" value="Chlorophyll a-b binding protein"/>
    <property type="match status" value="5"/>
</dbReference>
<dbReference type="GO" id="GO:0009765">
    <property type="term" value="P:photosynthesis, light harvesting"/>
    <property type="evidence" value="ECO:0007669"/>
    <property type="project" value="InterPro"/>
</dbReference>
<evidence type="ECO:0000256" key="6">
    <source>
        <dbReference type="SAM" id="MobiDB-lite"/>
    </source>
</evidence>
<comment type="subcellular location">
    <subcellularLocation>
        <location evidence="1">Plastid</location>
        <location evidence="1">Chloroplast</location>
    </subcellularLocation>
</comment>
<dbReference type="Pfam" id="PF00504">
    <property type="entry name" value="Chloroa_b-bind"/>
    <property type="match status" value="5"/>
</dbReference>
<dbReference type="Proteomes" id="UP001178507">
    <property type="component" value="Unassembled WGS sequence"/>
</dbReference>
<evidence type="ECO:0000313" key="8">
    <source>
        <dbReference type="Proteomes" id="UP001178507"/>
    </source>
</evidence>
<keyword evidence="8" id="KW-1185">Reference proteome</keyword>
<dbReference type="InterPro" id="IPR001344">
    <property type="entry name" value="Chloro_AB-bd_pln"/>
</dbReference>
<evidence type="ECO:0000256" key="2">
    <source>
        <dbReference type="ARBA" id="ARBA00022528"/>
    </source>
</evidence>
<feature type="binding site" evidence="5">
    <location>
        <position position="698"/>
    </location>
    <ligand>
        <name>chlorophyll a</name>
        <dbReference type="ChEBI" id="CHEBI:58416"/>
        <label>1</label>
    </ligand>
</feature>
<evidence type="ECO:0000313" key="7">
    <source>
        <dbReference type="EMBL" id="CAJ1381676.1"/>
    </source>
</evidence>
<reference evidence="7" key="1">
    <citation type="submission" date="2023-08" db="EMBL/GenBank/DDBJ databases">
        <authorList>
            <person name="Chen Y."/>
            <person name="Shah S."/>
            <person name="Dougan E. K."/>
            <person name="Thang M."/>
            <person name="Chan C."/>
        </authorList>
    </citation>
    <scope>NUCLEOTIDE SEQUENCE</scope>
</reference>
<dbReference type="Gene3D" id="1.10.3460.10">
    <property type="entry name" value="Chlorophyll a/b binding protein domain"/>
    <property type="match status" value="5"/>
</dbReference>
<evidence type="ECO:0000256" key="3">
    <source>
        <dbReference type="ARBA" id="ARBA00022531"/>
    </source>
</evidence>
<keyword evidence="4" id="KW-0934">Plastid</keyword>
<protein>
    <recommendedName>
        <fullName evidence="9">Chlorophyll a-b binding protein, chloroplastic</fullName>
    </recommendedName>
</protein>
<dbReference type="GO" id="GO:0016168">
    <property type="term" value="F:chlorophyll binding"/>
    <property type="evidence" value="ECO:0007669"/>
    <property type="project" value="UniProtKB-KW"/>
</dbReference>
<name>A0AA36MVT0_9DINO</name>
<dbReference type="PANTHER" id="PTHR21649">
    <property type="entry name" value="CHLOROPHYLL A/B BINDING PROTEIN"/>
    <property type="match status" value="1"/>
</dbReference>
<keyword evidence="5" id="KW-0157">Chromophore</keyword>
<evidence type="ECO:0008006" key="9">
    <source>
        <dbReference type="Google" id="ProtNLM"/>
    </source>
</evidence>
<feature type="region of interest" description="Disordered" evidence="6">
    <location>
        <begin position="14"/>
        <end position="38"/>
    </location>
</feature>
<evidence type="ECO:0000256" key="4">
    <source>
        <dbReference type="ARBA" id="ARBA00022640"/>
    </source>
</evidence>
<dbReference type="EMBL" id="CAUJNA010000833">
    <property type="protein sequence ID" value="CAJ1381676.1"/>
    <property type="molecule type" value="Genomic_DNA"/>
</dbReference>
<dbReference type="GO" id="GO:0016020">
    <property type="term" value="C:membrane"/>
    <property type="evidence" value="ECO:0007669"/>
    <property type="project" value="InterPro"/>
</dbReference>
<comment type="caution">
    <text evidence="7">The sequence shown here is derived from an EMBL/GenBank/DDBJ whole genome shotgun (WGS) entry which is preliminary data.</text>
</comment>
<keyword evidence="3" id="KW-0602">Photosynthesis</keyword>
<organism evidence="7 8">
    <name type="scientific">Effrenium voratum</name>
    <dbReference type="NCBI Taxonomy" id="2562239"/>
    <lineage>
        <taxon>Eukaryota</taxon>
        <taxon>Sar</taxon>
        <taxon>Alveolata</taxon>
        <taxon>Dinophyceae</taxon>
        <taxon>Suessiales</taxon>
        <taxon>Symbiodiniaceae</taxon>
        <taxon>Effrenium</taxon>
    </lineage>
</organism>
<evidence type="ECO:0000256" key="1">
    <source>
        <dbReference type="ARBA" id="ARBA00004229"/>
    </source>
</evidence>
<sequence>MALQPFSGAFVLPLQPSQSRVQHPGEAQSSKSSGAPMPGIVGISVGAALAATRKGRGMPGTAQKASTQEVLFKGGAGSVDGGSGFSSAPAASSASASVSTTLGVQAPVGYWDPLGLNKNADTATFNRRRAVEIKHGRVAMYATMGYIVPEYYKFPGYLSPSLGLKFSDVPSGLAAISKVPVLGWLQILWFIGLIEGSGFFSGQYGLGFMKDATMNGTPGDYGVGFPTFVGRVSDPTAKSTKLAAELSNGRLAMMAIIGMFFQDGLTGSAWGDWALYADSPLRASTQEVLFKGGAGSVDGGSGFSSAPAASSASASVSTTLGVQAPVGYWDPLGLNKNADTATFNRRRAVEIKHGRVAMYATMGYIVPEYYKFPGYLSPSLGLKFSDVPSGLAAISKVPVLGWLQILWFIGLIEGSGFFSGQYGLGFMKDATMNGTPGDYGVGFPTFVGRVSDPTAKSTKLAAELSNGRLAMMAIIGMFFQDGLTGSAWGDWALYADSPLRASTQEVLFKGGAGSVDGGSGFSSAPAASSASASVSTTLGVQAPVGYWDPLGLNKNADTATFNRRRAVEIKHGRVAMYATMGYIVPEYYKFPGYLSPSLGLKFSDVPSGLAAISKVPVLGWLQILWFIGLIEGSGFFSGQYGLGFMKDATMNGTPGDYGVGFPTFVGKVSDPTAKSTKLAAELSNGRLAMMAIIGMFFQDGLTGSAWGDWALYADSPLRASTQEVLFKGGAGSVDGGSGFSSAPAASSASASVSTTLGVQAPVGYWDPLGLNKNADTATFNRRRAVEIKHGRVAMYATMGYIVPEYYKFPGYLSPSLGLKFSDVPSGLAAISKVPVLGWLQILWFIGLIEGSGFFSGQYGLGFMKDATMNGTPGDYGVGFPTFVGKVLDPTAKSTKLAAELSNGRLAMMAIIGMFFQDGLTGSAWGDWALYADSPLRASTQEVLFKGGAGSVDGGSGFSSAPAASSASASVSTTLGVQAPVGYWDPLGLNKNADTATFNRRRAVEIKHGRVAMYATMGYIVPEYYKFPGYLSPSLGLKFSDVPSGLAAISKVPVLGWLQILWFIGLIEGSGFFSGQYGLGFMKDATMNGTPGDYGVGFPTFVGKVSDPTAKSTKLAAELSNGRLAMMAIIGMFFQDGLTGSAWGDWSLYADSPLRASE</sequence>
<dbReference type="InterPro" id="IPR022796">
    <property type="entry name" value="Chloroa_b-bind"/>
</dbReference>
<evidence type="ECO:0000256" key="5">
    <source>
        <dbReference type="PIRSR" id="PIRSR601344-1"/>
    </source>
</evidence>
<keyword evidence="5" id="KW-0148">Chlorophyll</keyword>
<feature type="compositionally biased region" description="Polar residues" evidence="6">
    <location>
        <begin position="15"/>
        <end position="33"/>
    </location>
</feature>
<proteinExistence type="predicted"/>
<accession>A0AA36MVT0</accession>
<gene>
    <name evidence="7" type="ORF">EVOR1521_LOCUS9280</name>
</gene>